<dbReference type="OrthoDB" id="9402762at2759"/>
<comment type="similarity">
    <text evidence="11">Belongs to the NAD(P)-dependent epimerase/dehydratase family.</text>
</comment>
<name>A0A0C3S616_PHLG1</name>
<evidence type="ECO:0000256" key="1">
    <source>
        <dbReference type="ARBA" id="ARBA00000083"/>
    </source>
</evidence>
<accession>A0A0C3S616</accession>
<evidence type="ECO:0000313" key="14">
    <source>
        <dbReference type="Proteomes" id="UP000053257"/>
    </source>
</evidence>
<evidence type="ECO:0000313" key="13">
    <source>
        <dbReference type="EMBL" id="KIP03845.1"/>
    </source>
</evidence>
<dbReference type="UniPathway" id="UPA00214"/>
<dbReference type="EMBL" id="KN840598">
    <property type="protein sequence ID" value="KIP03845.1"/>
    <property type="molecule type" value="Genomic_DNA"/>
</dbReference>
<dbReference type="AlphaFoldDB" id="A0A0C3S616"/>
<evidence type="ECO:0000256" key="8">
    <source>
        <dbReference type="ARBA" id="ARBA00037676"/>
    </source>
</evidence>
<reference evidence="13 14" key="1">
    <citation type="journal article" date="2014" name="PLoS Genet.">
        <title>Analysis of the Phlebiopsis gigantea genome, transcriptome and secretome provides insight into its pioneer colonization strategies of wood.</title>
        <authorList>
            <person name="Hori C."/>
            <person name="Ishida T."/>
            <person name="Igarashi K."/>
            <person name="Samejima M."/>
            <person name="Suzuki H."/>
            <person name="Master E."/>
            <person name="Ferreira P."/>
            <person name="Ruiz-Duenas F.J."/>
            <person name="Held B."/>
            <person name="Canessa P."/>
            <person name="Larrondo L.F."/>
            <person name="Schmoll M."/>
            <person name="Druzhinina I.S."/>
            <person name="Kubicek C.P."/>
            <person name="Gaskell J.A."/>
            <person name="Kersten P."/>
            <person name="St John F."/>
            <person name="Glasner J."/>
            <person name="Sabat G."/>
            <person name="Splinter BonDurant S."/>
            <person name="Syed K."/>
            <person name="Yadav J."/>
            <person name="Mgbeahuruike A.C."/>
            <person name="Kovalchuk A."/>
            <person name="Asiegbu F.O."/>
            <person name="Lackner G."/>
            <person name="Hoffmeister D."/>
            <person name="Rencoret J."/>
            <person name="Gutierrez A."/>
            <person name="Sun H."/>
            <person name="Lindquist E."/>
            <person name="Barry K."/>
            <person name="Riley R."/>
            <person name="Grigoriev I.V."/>
            <person name="Henrissat B."/>
            <person name="Kues U."/>
            <person name="Berka R.M."/>
            <person name="Martinez A.T."/>
            <person name="Covert S.F."/>
            <person name="Blanchette R.A."/>
            <person name="Cullen D."/>
        </authorList>
    </citation>
    <scope>NUCLEOTIDE SEQUENCE [LARGE SCALE GENOMIC DNA]</scope>
    <source>
        <strain evidence="13 14">11061_1 CR5-6</strain>
    </source>
</reference>
<feature type="domain" description="NAD-dependent epimerase/dehydratase" evidence="12">
    <location>
        <begin position="11"/>
        <end position="277"/>
    </location>
</feature>
<dbReference type="InterPro" id="IPR005886">
    <property type="entry name" value="UDP_G4E"/>
</dbReference>
<comment type="catalytic activity">
    <reaction evidence="1 11">
        <text>UDP-alpha-D-glucose = UDP-alpha-D-galactose</text>
        <dbReference type="Rhea" id="RHEA:22168"/>
        <dbReference type="ChEBI" id="CHEBI:58885"/>
        <dbReference type="ChEBI" id="CHEBI:66914"/>
        <dbReference type="EC" id="5.1.3.2"/>
    </reaction>
</comment>
<evidence type="ECO:0000256" key="6">
    <source>
        <dbReference type="ARBA" id="ARBA00023144"/>
    </source>
</evidence>
<evidence type="ECO:0000256" key="10">
    <source>
        <dbReference type="ARBA" id="ARBA00038238"/>
    </source>
</evidence>
<dbReference type="EC" id="5.1.3.2" evidence="11"/>
<evidence type="ECO:0000259" key="12">
    <source>
        <dbReference type="Pfam" id="PF01370"/>
    </source>
</evidence>
<gene>
    <name evidence="13" type="ORF">PHLGIDRAFT_129912</name>
</gene>
<dbReference type="Proteomes" id="UP000053257">
    <property type="component" value="Unassembled WGS sequence"/>
</dbReference>
<evidence type="ECO:0000256" key="11">
    <source>
        <dbReference type="RuleBase" id="RU366046"/>
    </source>
</evidence>
<comment type="cofactor">
    <cofactor evidence="2 11">
        <name>NAD(+)</name>
        <dbReference type="ChEBI" id="CHEBI:57540"/>
    </cofactor>
</comment>
<evidence type="ECO:0000256" key="7">
    <source>
        <dbReference type="ARBA" id="ARBA00023235"/>
    </source>
</evidence>
<dbReference type="NCBIfam" id="TIGR01179">
    <property type="entry name" value="galE"/>
    <property type="match status" value="1"/>
</dbReference>
<dbReference type="PANTHER" id="PTHR43725:SF47">
    <property type="entry name" value="UDP-GLUCOSE 4-EPIMERASE"/>
    <property type="match status" value="1"/>
</dbReference>
<evidence type="ECO:0000256" key="5">
    <source>
        <dbReference type="ARBA" id="ARBA00023027"/>
    </source>
</evidence>
<dbReference type="STRING" id="745531.A0A0C3S616"/>
<dbReference type="Gene3D" id="3.90.25.10">
    <property type="entry name" value="UDP-galactose 4-epimerase, domain 1"/>
    <property type="match status" value="1"/>
</dbReference>
<keyword evidence="14" id="KW-1185">Reference proteome</keyword>
<dbReference type="GO" id="GO:0006012">
    <property type="term" value="P:galactose metabolic process"/>
    <property type="evidence" value="ECO:0007669"/>
    <property type="project" value="UniProtKB-UniPathway"/>
</dbReference>
<sequence>MSTNDELLKRVLVTGGAGYIGSHVIYTLQTTRRYKVISIDNLHNAHPKALSRVAQLARDALPVDASEKDKDSAEIDSHICDLTQKDQIRAVFEKYGKGGIWGVIHVAAYKAVGESTQIPLSYYENNVAATLYLLQVMQEFECTKLVYSSSATVYGIPPVIPIPESTRLKADSPYGKTKVMCETIIEDLCSSEPEKWRALSLRYFNPAGAHPSGLIGEDPKGRPGNLLPLLAHMAIGRVQDSKLRVFGNDYPTPDGTCVRDYLHVLDLAKGHLLALDALSPESKVFDNRPTDARFKAYNLGRGQGSSVLQIVEAMRKATGYGFEWEIAGRRRGDVPDLTADPTLAEKELGFTAPQDLDTMCRDLWNWQTKHPWGYGEPEGELAPRTRQVVE</sequence>
<comment type="similarity">
    <text evidence="10">In the C-terminal section; belongs to the aldose epimerase family.</text>
</comment>
<dbReference type="CDD" id="cd05247">
    <property type="entry name" value="UDP_G4E_1_SDR_e"/>
    <property type="match status" value="1"/>
</dbReference>
<comment type="subunit">
    <text evidence="11">Homodimer.</text>
</comment>
<dbReference type="HOGENOM" id="CLU_007383_1_10_1"/>
<keyword evidence="5 11" id="KW-0520">NAD</keyword>
<evidence type="ECO:0000256" key="3">
    <source>
        <dbReference type="ARBA" id="ARBA00004947"/>
    </source>
</evidence>
<dbReference type="InterPro" id="IPR001509">
    <property type="entry name" value="Epimerase_deHydtase"/>
</dbReference>
<dbReference type="GO" id="GO:0005829">
    <property type="term" value="C:cytosol"/>
    <property type="evidence" value="ECO:0007669"/>
    <property type="project" value="TreeGrafter"/>
</dbReference>
<keyword evidence="7 11" id="KW-0413">Isomerase</keyword>
<dbReference type="InterPro" id="IPR036291">
    <property type="entry name" value="NAD(P)-bd_dom_sf"/>
</dbReference>
<dbReference type="SUPFAM" id="SSF51735">
    <property type="entry name" value="NAD(P)-binding Rossmann-fold domains"/>
    <property type="match status" value="1"/>
</dbReference>
<keyword evidence="11" id="KW-0119">Carbohydrate metabolism</keyword>
<organism evidence="13 14">
    <name type="scientific">Phlebiopsis gigantea (strain 11061_1 CR5-6)</name>
    <name type="common">White-rot fungus</name>
    <name type="synonym">Peniophora gigantea</name>
    <dbReference type="NCBI Taxonomy" id="745531"/>
    <lineage>
        <taxon>Eukaryota</taxon>
        <taxon>Fungi</taxon>
        <taxon>Dikarya</taxon>
        <taxon>Basidiomycota</taxon>
        <taxon>Agaricomycotina</taxon>
        <taxon>Agaricomycetes</taxon>
        <taxon>Polyporales</taxon>
        <taxon>Phanerochaetaceae</taxon>
        <taxon>Phlebiopsis</taxon>
    </lineage>
</organism>
<comment type="similarity">
    <text evidence="9">In the N-terminal section; belongs to the NAD(P)-dependent epimerase/dehydratase family.</text>
</comment>
<evidence type="ECO:0000256" key="4">
    <source>
        <dbReference type="ARBA" id="ARBA00005028"/>
    </source>
</evidence>
<dbReference type="PRINTS" id="PR01713">
    <property type="entry name" value="NUCEPIMERASE"/>
</dbReference>
<dbReference type="Pfam" id="PF01370">
    <property type="entry name" value="Epimerase"/>
    <property type="match status" value="1"/>
</dbReference>
<comment type="pathway">
    <text evidence="4">Carbohydrate metabolism; hexose metabolism.</text>
</comment>
<comment type="function">
    <text evidence="8">Mutarotase converts alpha-aldose to the beta-anomer. It is active on D-glucose, L-arabinose, D-xylose, D-galactose, maltose and lactose.</text>
</comment>
<evidence type="ECO:0000256" key="9">
    <source>
        <dbReference type="ARBA" id="ARBA00037955"/>
    </source>
</evidence>
<proteinExistence type="inferred from homology"/>
<protein>
    <recommendedName>
        <fullName evidence="11">UDP-glucose 4-epimerase</fullName>
        <ecNumber evidence="11">5.1.3.2</ecNumber>
    </recommendedName>
</protein>
<dbReference type="GO" id="GO:0003978">
    <property type="term" value="F:UDP-glucose 4-epimerase activity"/>
    <property type="evidence" value="ECO:0007669"/>
    <property type="project" value="UniProtKB-UniRule"/>
</dbReference>
<evidence type="ECO:0000256" key="2">
    <source>
        <dbReference type="ARBA" id="ARBA00001911"/>
    </source>
</evidence>
<dbReference type="PANTHER" id="PTHR43725">
    <property type="entry name" value="UDP-GLUCOSE 4-EPIMERASE"/>
    <property type="match status" value="1"/>
</dbReference>
<dbReference type="Gene3D" id="3.40.50.720">
    <property type="entry name" value="NAD(P)-binding Rossmann-like Domain"/>
    <property type="match status" value="1"/>
</dbReference>
<keyword evidence="6" id="KW-0299">Galactose metabolism</keyword>
<comment type="pathway">
    <text evidence="3 11">Carbohydrate metabolism; galactose metabolism.</text>
</comment>